<dbReference type="InterPro" id="IPR051261">
    <property type="entry name" value="NLR"/>
</dbReference>
<name>A0A6S7H7M9_PARCT</name>
<dbReference type="PANTHER" id="PTHR24106">
    <property type="entry name" value="NACHT, LRR AND CARD DOMAINS-CONTAINING"/>
    <property type="match status" value="1"/>
</dbReference>
<dbReference type="Proteomes" id="UP001152795">
    <property type="component" value="Unassembled WGS sequence"/>
</dbReference>
<dbReference type="OrthoDB" id="120976at2759"/>
<accession>A0A6S7H7M9</accession>
<dbReference type="InterPro" id="IPR032675">
    <property type="entry name" value="LRR_dom_sf"/>
</dbReference>
<evidence type="ECO:0000313" key="3">
    <source>
        <dbReference type="EMBL" id="CAB3999043.1"/>
    </source>
</evidence>
<evidence type="ECO:0000313" key="4">
    <source>
        <dbReference type="Proteomes" id="UP001152795"/>
    </source>
</evidence>
<evidence type="ECO:0000256" key="1">
    <source>
        <dbReference type="ARBA" id="ARBA00022614"/>
    </source>
</evidence>
<organism evidence="3 4">
    <name type="scientific">Paramuricea clavata</name>
    <name type="common">Red gorgonian</name>
    <name type="synonym">Violescent sea-whip</name>
    <dbReference type="NCBI Taxonomy" id="317549"/>
    <lineage>
        <taxon>Eukaryota</taxon>
        <taxon>Metazoa</taxon>
        <taxon>Cnidaria</taxon>
        <taxon>Anthozoa</taxon>
        <taxon>Octocorallia</taxon>
        <taxon>Malacalcyonacea</taxon>
        <taxon>Plexauridae</taxon>
        <taxon>Paramuricea</taxon>
    </lineage>
</organism>
<feature type="non-terminal residue" evidence="3">
    <location>
        <position position="217"/>
    </location>
</feature>
<dbReference type="SMART" id="SM00368">
    <property type="entry name" value="LRR_RI"/>
    <property type="match status" value="6"/>
</dbReference>
<dbReference type="Pfam" id="PF00560">
    <property type="entry name" value="LRR_1"/>
    <property type="match status" value="1"/>
</dbReference>
<evidence type="ECO:0000256" key="2">
    <source>
        <dbReference type="ARBA" id="ARBA00022737"/>
    </source>
</evidence>
<keyword evidence="1" id="KW-0433">Leucine-rich repeat</keyword>
<dbReference type="InterPro" id="IPR001611">
    <property type="entry name" value="Leu-rich_rpt"/>
</dbReference>
<gene>
    <name evidence="3" type="ORF">PACLA_8A003990</name>
</gene>
<dbReference type="AlphaFoldDB" id="A0A6S7H7M9"/>
<keyword evidence="4" id="KW-1185">Reference proteome</keyword>
<dbReference type="Pfam" id="PF13516">
    <property type="entry name" value="LRR_6"/>
    <property type="match status" value="3"/>
</dbReference>
<comment type="caution">
    <text evidence="3">The sequence shown here is derived from an EMBL/GenBank/DDBJ whole genome shotgun (WGS) entry which is preliminary data.</text>
</comment>
<dbReference type="SUPFAM" id="SSF52047">
    <property type="entry name" value="RNI-like"/>
    <property type="match status" value="1"/>
</dbReference>
<reference evidence="3" key="1">
    <citation type="submission" date="2020-04" db="EMBL/GenBank/DDBJ databases">
        <authorList>
            <person name="Alioto T."/>
            <person name="Alioto T."/>
            <person name="Gomez Garrido J."/>
        </authorList>
    </citation>
    <scope>NUCLEOTIDE SEQUENCE</scope>
    <source>
        <strain evidence="3">A484AB</strain>
    </source>
</reference>
<keyword evidence="2" id="KW-0677">Repeat</keyword>
<dbReference type="Gene3D" id="3.80.10.10">
    <property type="entry name" value="Ribonuclease Inhibitor"/>
    <property type="match status" value="2"/>
</dbReference>
<proteinExistence type="predicted"/>
<dbReference type="EMBL" id="CACRXK020003502">
    <property type="protein sequence ID" value="CAB3999043.1"/>
    <property type="molecule type" value="Genomic_DNA"/>
</dbReference>
<sequence>MVLYDTLTRGLRQLYELDVSVCELTDRCIPTLVKALQDKHCQLTVLSLGFSAIGDKGACRLFEDALTKEHCKLTMLDLERCSLTDQCIPSLCKALQDGRCQLVALSLRNNAIGDEGVGMLFEDALTKEHCKLMVLDLAERSLTDQCIPSLCKALQDERCQLIFLSLGFTAIGDKGVGILFEDALTKEHCKLTELNLEGCWLTDQCIPTLRKALRDEH</sequence>
<protein>
    <submittedName>
        <fullName evidence="3">Leucine Rich repeat-containing</fullName>
    </submittedName>
</protein>